<evidence type="ECO:0000313" key="7">
    <source>
        <dbReference type="EMBL" id="WXA91906.1"/>
    </source>
</evidence>
<dbReference type="Pfam" id="PF25601">
    <property type="entry name" value="AAA_lid_14"/>
    <property type="match status" value="1"/>
</dbReference>
<dbReference type="InterPro" id="IPR009057">
    <property type="entry name" value="Homeodomain-like_sf"/>
</dbReference>
<dbReference type="SUPFAM" id="SSF55781">
    <property type="entry name" value="GAF domain-like"/>
    <property type="match status" value="1"/>
</dbReference>
<dbReference type="InterPro" id="IPR029016">
    <property type="entry name" value="GAF-like_dom_sf"/>
</dbReference>
<sequence length="624" mass="67420">MLVLTDPGDVEGRTDQRRALASRFARVEAYGLRRDGDDYPIGPSDAALADRRARMESIFREEHRRLAQLPGSLANRSVCALVSDQDGVILSLHDGVSFRDTATRVRLVEGADWSERARGVNAIGTAIAERTPVAVIGPAHFELRNAGLFCYASPIFDPHGRLVAVLDVTGPMERHDAGFELVVRTSAMSIERSLRAITYARAGFRNLGAIEHLVSRASGPTILVEPRGPVSIHNEAARSSLLSGRAFVDCQTLFGMDFDELARMARDGGEPRFETRDGVFRVKLDPLLDEGEHPFGIIVHFDPVARAPRPPAKALEPATKEELPAPFAEIFATDEAVVSSKYLAAKFAKTQLPVLLLAETGTGKELFARAIHAASECGSGPFIAVNCGAVASTLLESELFGYAPGAFTGAGRRGSDGLLGAAHGGTLFLDEIAEMPAPLQASLLRALDDGSYRRLGDSRPRRSAFRLIGATYRDLGAMVEQGDFRTDLFFRLHGACIRIAPLRNRTDRLGLAQALLEKHHSGGAGVPKLARSAVAYLEEHSWPGNVRELRNALAYAVALAGDGPIERHHLPERLVGSGSPTRTRAEVLREAAEEAVRASGGNISDAARKLGVARDTLYRMLKKK</sequence>
<dbReference type="RefSeq" id="WP_394842523.1">
    <property type="nucleotide sequence ID" value="NZ_CP089982.1"/>
</dbReference>
<dbReference type="PROSITE" id="PS50045">
    <property type="entry name" value="SIGMA54_INTERACT_4"/>
    <property type="match status" value="1"/>
</dbReference>
<dbReference type="InterPro" id="IPR025944">
    <property type="entry name" value="Sigma_54_int_dom_CS"/>
</dbReference>
<dbReference type="InterPro" id="IPR002078">
    <property type="entry name" value="Sigma_54_int"/>
</dbReference>
<feature type="domain" description="Sigma-54 factor interaction" evidence="6">
    <location>
        <begin position="330"/>
        <end position="558"/>
    </location>
</feature>
<name>A0ABZ2JZJ4_9BACT</name>
<dbReference type="CDD" id="cd00009">
    <property type="entry name" value="AAA"/>
    <property type="match status" value="1"/>
</dbReference>
<evidence type="ECO:0000256" key="2">
    <source>
        <dbReference type="ARBA" id="ARBA00022840"/>
    </source>
</evidence>
<dbReference type="Proteomes" id="UP001379533">
    <property type="component" value="Chromosome"/>
</dbReference>
<keyword evidence="1" id="KW-0547">Nucleotide-binding</keyword>
<dbReference type="InterPro" id="IPR027417">
    <property type="entry name" value="P-loop_NTPase"/>
</dbReference>
<dbReference type="SUPFAM" id="SSF52540">
    <property type="entry name" value="P-loop containing nucleoside triphosphate hydrolases"/>
    <property type="match status" value="1"/>
</dbReference>
<dbReference type="InterPro" id="IPR058031">
    <property type="entry name" value="AAA_lid_NorR"/>
</dbReference>
<evidence type="ECO:0000256" key="1">
    <source>
        <dbReference type="ARBA" id="ARBA00022741"/>
    </source>
</evidence>
<dbReference type="SUPFAM" id="SSF46689">
    <property type="entry name" value="Homeodomain-like"/>
    <property type="match status" value="1"/>
</dbReference>
<dbReference type="PROSITE" id="PS00676">
    <property type="entry name" value="SIGMA54_INTERACT_2"/>
    <property type="match status" value="1"/>
</dbReference>
<dbReference type="Gene3D" id="3.40.50.300">
    <property type="entry name" value="P-loop containing nucleotide triphosphate hydrolases"/>
    <property type="match status" value="1"/>
</dbReference>
<dbReference type="InterPro" id="IPR025943">
    <property type="entry name" value="Sigma_54_int_dom_ATP-bd_2"/>
</dbReference>
<keyword evidence="4" id="KW-0238">DNA-binding</keyword>
<dbReference type="PANTHER" id="PTHR32071">
    <property type="entry name" value="TRANSCRIPTIONAL REGULATORY PROTEIN"/>
    <property type="match status" value="1"/>
</dbReference>
<evidence type="ECO:0000256" key="4">
    <source>
        <dbReference type="ARBA" id="ARBA00023125"/>
    </source>
</evidence>
<keyword evidence="5" id="KW-0804">Transcription</keyword>
<proteinExistence type="predicted"/>
<protein>
    <submittedName>
        <fullName evidence="7">Sigma-54-dependent Fis family transcriptional regulator</fullName>
    </submittedName>
</protein>
<evidence type="ECO:0000259" key="6">
    <source>
        <dbReference type="PROSITE" id="PS50045"/>
    </source>
</evidence>
<dbReference type="SMART" id="SM00382">
    <property type="entry name" value="AAA"/>
    <property type="match status" value="1"/>
</dbReference>
<reference evidence="7 8" key="1">
    <citation type="submission" date="2021-12" db="EMBL/GenBank/DDBJ databases">
        <title>Discovery of the Pendulisporaceae a myxobacterial family with distinct sporulation behavior and unique specialized metabolism.</title>
        <authorList>
            <person name="Garcia R."/>
            <person name="Popoff A."/>
            <person name="Bader C.D."/>
            <person name="Loehr J."/>
            <person name="Walesch S."/>
            <person name="Walt C."/>
            <person name="Boldt J."/>
            <person name="Bunk B."/>
            <person name="Haeckl F.J.F.P.J."/>
            <person name="Gunesch A.P."/>
            <person name="Birkelbach J."/>
            <person name="Nuebel U."/>
            <person name="Pietschmann T."/>
            <person name="Bach T."/>
            <person name="Mueller R."/>
        </authorList>
    </citation>
    <scope>NUCLEOTIDE SEQUENCE [LARGE SCALE GENOMIC DNA]</scope>
    <source>
        <strain evidence="7 8">MSr12523</strain>
    </source>
</reference>
<accession>A0ABZ2JZJ4</accession>
<keyword evidence="2" id="KW-0067">ATP-binding</keyword>
<dbReference type="PROSITE" id="PS00688">
    <property type="entry name" value="SIGMA54_INTERACT_3"/>
    <property type="match status" value="1"/>
</dbReference>
<dbReference type="Gene3D" id="1.10.10.60">
    <property type="entry name" value="Homeodomain-like"/>
    <property type="match status" value="1"/>
</dbReference>
<keyword evidence="8" id="KW-1185">Reference proteome</keyword>
<dbReference type="PRINTS" id="PR01590">
    <property type="entry name" value="HTHFIS"/>
</dbReference>
<dbReference type="EMBL" id="CP089982">
    <property type="protein sequence ID" value="WXA91906.1"/>
    <property type="molecule type" value="Genomic_DNA"/>
</dbReference>
<dbReference type="InterPro" id="IPR002197">
    <property type="entry name" value="HTH_Fis"/>
</dbReference>
<dbReference type="Gene3D" id="3.30.450.40">
    <property type="match status" value="1"/>
</dbReference>
<gene>
    <name evidence="7" type="ORF">LZC95_36320</name>
</gene>
<organism evidence="7 8">
    <name type="scientific">Pendulispora brunnea</name>
    <dbReference type="NCBI Taxonomy" id="2905690"/>
    <lineage>
        <taxon>Bacteria</taxon>
        <taxon>Pseudomonadati</taxon>
        <taxon>Myxococcota</taxon>
        <taxon>Myxococcia</taxon>
        <taxon>Myxococcales</taxon>
        <taxon>Sorangiineae</taxon>
        <taxon>Pendulisporaceae</taxon>
        <taxon>Pendulispora</taxon>
    </lineage>
</organism>
<dbReference type="InterPro" id="IPR003593">
    <property type="entry name" value="AAA+_ATPase"/>
</dbReference>
<evidence type="ECO:0000256" key="5">
    <source>
        <dbReference type="ARBA" id="ARBA00023163"/>
    </source>
</evidence>
<dbReference type="Gene3D" id="1.10.8.60">
    <property type="match status" value="1"/>
</dbReference>
<dbReference type="Pfam" id="PF00158">
    <property type="entry name" value="Sigma54_activat"/>
    <property type="match status" value="1"/>
</dbReference>
<dbReference type="Pfam" id="PF02954">
    <property type="entry name" value="HTH_8"/>
    <property type="match status" value="1"/>
</dbReference>
<evidence type="ECO:0000256" key="3">
    <source>
        <dbReference type="ARBA" id="ARBA00023015"/>
    </source>
</evidence>
<evidence type="ECO:0000313" key="8">
    <source>
        <dbReference type="Proteomes" id="UP001379533"/>
    </source>
</evidence>
<keyword evidence="3" id="KW-0805">Transcription regulation</keyword>